<sequence>MKCIEEYAFDKDKYAGRMLKDILREDYCFDLEKEEKSLFVLREGFLWYEGRRVVEVGAPGHIHGNRLFMVEDRLKVYELPSVPSCFCNGSITERNKCVYMERDGRRCCLPSGSLPGFLDGGFSKDKAWIWSLESKDGREYLSRNTYLLKNEEAIELGKKIYRENGKAVLKVQDILVRKYAEILSPTKVWSKTMGDEMAMIAVTSSTVYVEYGGYICSKPCFKGIYGTDGCKLLGLSSWVDISDLYLTLRLFTDIEIDSRVMERIEEYLFKLFVFTDRGEWMVRWLLESGMSREKEMVICRLYRKVDDEGKGKLRPWIERISSLDALKLVIIYFPEEMERYIKMCIEEEREYEIEEIIEHYRGSGMIEEICKILLRKNCLYLFSLCMREHEGEFGNVALVERYNMESQRNKWKARRMEEDLIEEKFALGLTREEFIR</sequence>
<gene>
    <name evidence="1" type="ORF">GPU96_07g13460</name>
</gene>
<proteinExistence type="predicted"/>
<protein>
    <submittedName>
        <fullName evidence="1">Uncharacterized protein</fullName>
    </submittedName>
</protein>
<evidence type="ECO:0000313" key="1">
    <source>
        <dbReference type="EMBL" id="UTX43585.1"/>
    </source>
</evidence>
<evidence type="ECO:0000313" key="2">
    <source>
        <dbReference type="Proteomes" id="UP001059546"/>
    </source>
</evidence>
<dbReference type="Proteomes" id="UP001059546">
    <property type="component" value="Chromosome VII"/>
</dbReference>
<organism evidence="1 2">
    <name type="scientific">Encephalitozoon hellem</name>
    <name type="common">Microsporidian parasite</name>
    <dbReference type="NCBI Taxonomy" id="27973"/>
    <lineage>
        <taxon>Eukaryota</taxon>
        <taxon>Fungi</taxon>
        <taxon>Fungi incertae sedis</taxon>
        <taxon>Microsporidia</taxon>
        <taxon>Unikaryonidae</taxon>
        <taxon>Encephalitozoon</taxon>
    </lineage>
</organism>
<dbReference type="AlphaFoldDB" id="A0A9Q9FBU5"/>
<accession>A0A9Q9FBU5</accession>
<dbReference type="EMBL" id="CP075153">
    <property type="protein sequence ID" value="UTX43585.1"/>
    <property type="molecule type" value="Genomic_DNA"/>
</dbReference>
<name>A0A9Q9FBU5_ENCHE</name>
<reference evidence="1" key="1">
    <citation type="submission" date="2022-10" db="EMBL/GenBank/DDBJ databases">
        <title>Encephalitozoon hellem ATCC 50604 Complete Genome.</title>
        <authorList>
            <person name="Mascarenhas dos Santos A.C."/>
            <person name="Julian A.T."/>
            <person name="Pombert J.-F."/>
        </authorList>
    </citation>
    <scope>NUCLEOTIDE SEQUENCE</scope>
    <source>
        <strain evidence="1">ATCC 50604</strain>
    </source>
</reference>